<comment type="caution">
    <text evidence="1">The sequence shown here is derived from an EMBL/GenBank/DDBJ whole genome shotgun (WGS) entry which is preliminary data.</text>
</comment>
<name>A0A2P6F8P7_9MOLU</name>
<reference evidence="1 2" key="1">
    <citation type="journal article" date="2015" name="MBio">
        <title>Genome sequence of the Drosophila melanogaster male-killing Spiroplasma strain MSRO endosymbiont.</title>
        <authorList>
            <person name="Paredes J.C."/>
            <person name="Herren J.K."/>
            <person name="Schupfer F."/>
            <person name="Marin R."/>
            <person name="Claverol S."/>
            <person name="Kuo C.H."/>
            <person name="Lemaitre B."/>
            <person name="Beven L."/>
        </authorList>
    </citation>
    <scope>NUCLEOTIDE SEQUENCE [LARGE SCALE GENOMIC DNA]</scope>
    <source>
        <strain evidence="1 2">MSRO</strain>
    </source>
</reference>
<dbReference type="Proteomes" id="UP000031565">
    <property type="component" value="Unassembled WGS sequence"/>
</dbReference>
<keyword evidence="2" id="KW-1185">Reference proteome</keyword>
<proteinExistence type="predicted"/>
<dbReference type="EMBL" id="JTLV02000006">
    <property type="protein sequence ID" value="PQM29829.1"/>
    <property type="molecule type" value="Genomic_DNA"/>
</dbReference>
<protein>
    <submittedName>
        <fullName evidence="1">Uncharacterized protein</fullName>
    </submittedName>
</protein>
<organism evidence="1 2">
    <name type="scientific">Spiroplasma poulsonii</name>
    <dbReference type="NCBI Taxonomy" id="2138"/>
    <lineage>
        <taxon>Bacteria</taxon>
        <taxon>Bacillati</taxon>
        <taxon>Mycoplasmatota</taxon>
        <taxon>Mollicutes</taxon>
        <taxon>Entomoplasmatales</taxon>
        <taxon>Spiroplasmataceae</taxon>
        <taxon>Spiroplasma</taxon>
    </lineage>
</organism>
<evidence type="ECO:0000313" key="2">
    <source>
        <dbReference type="Proteomes" id="UP000031565"/>
    </source>
</evidence>
<dbReference type="AlphaFoldDB" id="A0A2P6F8P7"/>
<dbReference type="RefSeq" id="WP_105629201.1">
    <property type="nucleotide sequence ID" value="NZ_JTLV02000006.1"/>
</dbReference>
<gene>
    <name evidence="1" type="ORF">SMSRO_SF027120</name>
</gene>
<evidence type="ECO:0000313" key="1">
    <source>
        <dbReference type="EMBL" id="PQM29829.1"/>
    </source>
</evidence>
<accession>A0A2P6F8P7</accession>
<sequence>MLKQDKHLKTKITAPPQCKHSNNPKSFINLFDNTTEYKGYYEIEIDLRQIDPTIQSISKFQDSYKTIEISNLDNYKLVVLNLI</sequence>